<sequence>QNVKKILGEVKQADAVPPVAQVNKRAIQSKEQKQKPKEEPKKEPAKPKVEDPPGRGGGRGTEAEA</sequence>
<comment type="caution">
    <text evidence="2">The sequence shown here is derived from an EMBL/GenBank/DDBJ whole genome shotgun (WGS) entry which is preliminary data.</text>
</comment>
<reference evidence="2 3" key="1">
    <citation type="journal article" date="2021" name="Nat. Plants">
        <title>The Taxus genome provides insights into paclitaxel biosynthesis.</title>
        <authorList>
            <person name="Xiong X."/>
            <person name="Gou J."/>
            <person name="Liao Q."/>
            <person name="Li Y."/>
            <person name="Zhou Q."/>
            <person name="Bi G."/>
            <person name="Li C."/>
            <person name="Du R."/>
            <person name="Wang X."/>
            <person name="Sun T."/>
            <person name="Guo L."/>
            <person name="Liang H."/>
            <person name="Lu P."/>
            <person name="Wu Y."/>
            <person name="Zhang Z."/>
            <person name="Ro D.K."/>
            <person name="Shang Y."/>
            <person name="Huang S."/>
            <person name="Yan J."/>
        </authorList>
    </citation>
    <scope>NUCLEOTIDE SEQUENCE [LARGE SCALE GENOMIC DNA]</scope>
    <source>
        <strain evidence="2">Ta-2019</strain>
    </source>
</reference>
<proteinExistence type="predicted"/>
<organism evidence="2 3">
    <name type="scientific">Taxus chinensis</name>
    <name type="common">Chinese yew</name>
    <name type="synonym">Taxus wallichiana var. chinensis</name>
    <dbReference type="NCBI Taxonomy" id="29808"/>
    <lineage>
        <taxon>Eukaryota</taxon>
        <taxon>Viridiplantae</taxon>
        <taxon>Streptophyta</taxon>
        <taxon>Embryophyta</taxon>
        <taxon>Tracheophyta</taxon>
        <taxon>Spermatophyta</taxon>
        <taxon>Pinopsida</taxon>
        <taxon>Pinidae</taxon>
        <taxon>Conifers II</taxon>
        <taxon>Cupressales</taxon>
        <taxon>Taxaceae</taxon>
        <taxon>Taxus</taxon>
    </lineage>
</organism>
<dbReference type="AlphaFoldDB" id="A0AA38GJF0"/>
<name>A0AA38GJF0_TAXCH</name>
<evidence type="ECO:0000313" key="2">
    <source>
        <dbReference type="EMBL" id="KAH9323065.1"/>
    </source>
</evidence>
<gene>
    <name evidence="2" type="ORF">KI387_017704</name>
</gene>
<evidence type="ECO:0000256" key="1">
    <source>
        <dbReference type="SAM" id="MobiDB-lite"/>
    </source>
</evidence>
<accession>A0AA38GJF0</accession>
<dbReference type="EMBL" id="JAHRHJ020000003">
    <property type="protein sequence ID" value="KAH9323065.1"/>
    <property type="molecule type" value="Genomic_DNA"/>
</dbReference>
<evidence type="ECO:0000313" key="3">
    <source>
        <dbReference type="Proteomes" id="UP000824469"/>
    </source>
</evidence>
<protein>
    <submittedName>
        <fullName evidence="2">Uncharacterized protein</fullName>
    </submittedName>
</protein>
<keyword evidence="3" id="KW-1185">Reference proteome</keyword>
<dbReference type="Proteomes" id="UP000824469">
    <property type="component" value="Unassembled WGS sequence"/>
</dbReference>
<feature type="region of interest" description="Disordered" evidence="1">
    <location>
        <begin position="17"/>
        <end position="65"/>
    </location>
</feature>
<feature type="compositionally biased region" description="Basic and acidic residues" evidence="1">
    <location>
        <begin position="28"/>
        <end position="53"/>
    </location>
</feature>
<feature type="compositionally biased region" description="Gly residues" evidence="1">
    <location>
        <begin position="54"/>
        <end position="65"/>
    </location>
</feature>
<feature type="non-terminal residue" evidence="2">
    <location>
        <position position="1"/>
    </location>
</feature>